<dbReference type="NCBIfam" id="TIGR00109">
    <property type="entry name" value="hemH"/>
    <property type="match status" value="1"/>
</dbReference>
<evidence type="ECO:0000256" key="1">
    <source>
        <dbReference type="ARBA" id="ARBA00004744"/>
    </source>
</evidence>
<dbReference type="Gene3D" id="3.40.50.1400">
    <property type="match status" value="2"/>
</dbReference>
<evidence type="ECO:0000256" key="5">
    <source>
        <dbReference type="ARBA" id="ARBA00023244"/>
    </source>
</evidence>
<feature type="binding site" evidence="7">
    <location>
        <position position="162"/>
    </location>
    <ligand>
        <name>Fe-coproporphyrin III</name>
        <dbReference type="ChEBI" id="CHEBI:68438"/>
    </ligand>
</feature>
<keyword evidence="7" id="KW-0963">Cytoplasm</keyword>
<keyword evidence="10" id="KW-1185">Reference proteome</keyword>
<evidence type="ECO:0000256" key="3">
    <source>
        <dbReference type="ARBA" id="ARBA00023133"/>
    </source>
</evidence>
<keyword evidence="7" id="KW-0479">Metal-binding</keyword>
<dbReference type="InterPro" id="IPR033644">
    <property type="entry name" value="Ferrochelatase_C"/>
</dbReference>
<gene>
    <name evidence="7" type="primary">cpfC</name>
    <name evidence="9" type="ORF">ACFSUQ_07375</name>
</gene>
<dbReference type="EMBL" id="JBHUNF010000004">
    <property type="protein sequence ID" value="MFD2675111.1"/>
    <property type="molecule type" value="Genomic_DNA"/>
</dbReference>
<evidence type="ECO:0000313" key="10">
    <source>
        <dbReference type="Proteomes" id="UP001597453"/>
    </source>
</evidence>
<keyword evidence="5 7" id="KW-0627">Porphyrin biosynthesis</keyword>
<dbReference type="EC" id="4.99.1.9" evidence="7"/>
<comment type="subcellular location">
    <subcellularLocation>
        <location evidence="7">Cytoplasm</location>
    </subcellularLocation>
</comment>
<evidence type="ECO:0000256" key="6">
    <source>
        <dbReference type="ARBA" id="ARBA00024536"/>
    </source>
</evidence>
<dbReference type="HAMAP" id="MF_00323">
    <property type="entry name" value="Ferrochelatase"/>
    <property type="match status" value="1"/>
</dbReference>
<comment type="caution">
    <text evidence="9">The sequence shown here is derived from an EMBL/GenBank/DDBJ whole genome shotgun (WGS) entry which is preliminary data.</text>
</comment>
<comment type="function">
    <text evidence="7">Involved in coproporphyrin-dependent heme b biosynthesis. Catalyzes the insertion of ferrous iron into coproporphyrin III to form Fe-coproporphyrin III.</text>
</comment>
<protein>
    <recommendedName>
        <fullName evidence="7">Coproporphyrin III ferrochelatase</fullName>
        <ecNumber evidence="7">4.99.1.9</ecNumber>
    </recommendedName>
</protein>
<evidence type="ECO:0000256" key="4">
    <source>
        <dbReference type="ARBA" id="ARBA00023239"/>
    </source>
</evidence>
<proteinExistence type="inferred from homology"/>
<evidence type="ECO:0000256" key="8">
    <source>
        <dbReference type="RuleBase" id="RU004185"/>
    </source>
</evidence>
<comment type="caution">
    <text evidence="7">Lacks conserved residue(s) required for the propagation of feature annotation.</text>
</comment>
<dbReference type="CDD" id="cd00419">
    <property type="entry name" value="Ferrochelatase_C"/>
    <property type="match status" value="1"/>
</dbReference>
<dbReference type="NCBIfam" id="NF000689">
    <property type="entry name" value="PRK00035.2-1"/>
    <property type="match status" value="1"/>
</dbReference>
<dbReference type="PANTHER" id="PTHR11108">
    <property type="entry name" value="FERROCHELATASE"/>
    <property type="match status" value="1"/>
</dbReference>
<evidence type="ECO:0000256" key="2">
    <source>
        <dbReference type="ARBA" id="ARBA00023004"/>
    </source>
</evidence>
<reference evidence="10" key="1">
    <citation type="journal article" date="2019" name="Int. J. Syst. Evol. Microbiol.">
        <title>The Global Catalogue of Microorganisms (GCM) 10K type strain sequencing project: providing services to taxonomists for standard genome sequencing and annotation.</title>
        <authorList>
            <consortium name="The Broad Institute Genomics Platform"/>
            <consortium name="The Broad Institute Genome Sequencing Center for Infectious Disease"/>
            <person name="Wu L."/>
            <person name="Ma J."/>
        </authorList>
    </citation>
    <scope>NUCLEOTIDE SEQUENCE [LARGE SCALE GENOMIC DNA]</scope>
    <source>
        <strain evidence="10">TISTR 1511</strain>
    </source>
</reference>
<dbReference type="InterPro" id="IPR001015">
    <property type="entry name" value="Ferrochelatase"/>
</dbReference>
<dbReference type="Pfam" id="PF00762">
    <property type="entry name" value="Ferrochelatase"/>
    <property type="match status" value="1"/>
</dbReference>
<accession>A0ABW5RKL2</accession>
<dbReference type="CDD" id="cd03411">
    <property type="entry name" value="Ferrochelatase_N"/>
    <property type="match status" value="1"/>
</dbReference>
<feature type="binding site" evidence="7">
    <location>
        <position position="228"/>
    </location>
    <ligand>
        <name>Fe(2+)</name>
        <dbReference type="ChEBI" id="CHEBI:29033"/>
    </ligand>
</feature>
<dbReference type="Proteomes" id="UP001597453">
    <property type="component" value="Unassembled WGS sequence"/>
</dbReference>
<dbReference type="RefSeq" id="WP_066057392.1">
    <property type="nucleotide sequence ID" value="NZ_JBHUNF010000004.1"/>
</dbReference>
<dbReference type="PANTHER" id="PTHR11108:SF1">
    <property type="entry name" value="FERROCHELATASE, MITOCHONDRIAL"/>
    <property type="match status" value="1"/>
</dbReference>
<dbReference type="SUPFAM" id="SSF53800">
    <property type="entry name" value="Chelatase"/>
    <property type="match status" value="1"/>
</dbReference>
<evidence type="ECO:0000256" key="7">
    <source>
        <dbReference type="HAMAP-Rule" id="MF_00323"/>
    </source>
</evidence>
<keyword evidence="4 7" id="KW-0456">Lyase</keyword>
<comment type="pathway">
    <text evidence="1 7">Porphyrin-containing compound metabolism; protoheme biosynthesis.</text>
</comment>
<name>A0ABW5RKL2_9MICO</name>
<keyword evidence="3 7" id="KW-0350">Heme biosynthesis</keyword>
<feature type="binding site" evidence="7">
    <location>
        <position position="330"/>
    </location>
    <ligand>
        <name>Fe(2+)</name>
        <dbReference type="ChEBI" id="CHEBI:29033"/>
    </ligand>
</feature>
<keyword evidence="2 7" id="KW-0408">Iron</keyword>
<organism evidence="9 10">
    <name type="scientific">Gulosibacter bifidus</name>
    <dbReference type="NCBI Taxonomy" id="272239"/>
    <lineage>
        <taxon>Bacteria</taxon>
        <taxon>Bacillati</taxon>
        <taxon>Actinomycetota</taxon>
        <taxon>Actinomycetes</taxon>
        <taxon>Micrococcales</taxon>
        <taxon>Microbacteriaceae</taxon>
        <taxon>Gulosibacter</taxon>
    </lineage>
</organism>
<feature type="binding site" evidence="7">
    <location>
        <position position="93"/>
    </location>
    <ligand>
        <name>Fe-coproporphyrin III</name>
        <dbReference type="ChEBI" id="CHEBI:68438"/>
    </ligand>
</feature>
<comment type="similarity">
    <text evidence="7 8">Belongs to the ferrochelatase family.</text>
</comment>
<comment type="catalytic activity">
    <reaction evidence="6">
        <text>Fe-coproporphyrin III + 2 H(+) = coproporphyrin III + Fe(2+)</text>
        <dbReference type="Rhea" id="RHEA:49572"/>
        <dbReference type="ChEBI" id="CHEBI:15378"/>
        <dbReference type="ChEBI" id="CHEBI:29033"/>
        <dbReference type="ChEBI" id="CHEBI:68438"/>
        <dbReference type="ChEBI" id="CHEBI:131725"/>
        <dbReference type="EC" id="4.99.1.9"/>
    </reaction>
    <physiologicalReaction direction="right-to-left" evidence="6">
        <dbReference type="Rhea" id="RHEA:49574"/>
    </physiologicalReaction>
</comment>
<dbReference type="InterPro" id="IPR033659">
    <property type="entry name" value="Ferrochelatase_N"/>
</dbReference>
<evidence type="ECO:0000313" key="9">
    <source>
        <dbReference type="EMBL" id="MFD2675111.1"/>
    </source>
</evidence>
<sequence length="416" mass="45166">MPAENLGRKPAPAKDAPLAPGAIVSAASSACAAGDPWVSEPTQYDGILLASFGGPEGQDEVIPFLRNVTGGRGIPDERLEEVAVHYRHYGGVSPINAQNRQLRAALEAELQRRGLNLPVYWGNRNSEPYMNQAVREAADAGAKRLLALATSAYSSYSSCRQYREDFADALEDQGLFGELEIDKVRQFFDHPGFVDTFVEGVRDALDSLKEADASLNLATDVEVLFTTHSVPVDDANRSGPDTRNFPEGGAYKAQHLAVSEAVVRDVLAQLQERGDGLSQLNWQLVFQSRSGPPSQPWLEPDINDVIETLPEQGRRAVIVVPIGFVSDHMEVLWDLDNEAKDSAAAANLAFRRTPTPGSHPTYVAGLADLIAERIQGTPKDARPARTEIGPWYDVCRAGCCENVRLGFRPAVAGLQP</sequence>